<evidence type="ECO:0000256" key="8">
    <source>
        <dbReference type="ARBA" id="ARBA00029656"/>
    </source>
</evidence>
<dbReference type="NCBIfam" id="TIGR01880">
    <property type="entry name" value="Ac-peptdase-euk"/>
    <property type="match status" value="1"/>
</dbReference>
<dbReference type="Gene3D" id="1.10.150.900">
    <property type="match status" value="1"/>
</dbReference>
<dbReference type="AlphaFoldDB" id="A0A9W8AQA9"/>
<dbReference type="PANTHER" id="PTHR45892:SF1">
    <property type="entry name" value="AMINOACYLASE-1"/>
    <property type="match status" value="1"/>
</dbReference>
<dbReference type="Gene3D" id="3.30.70.360">
    <property type="match status" value="1"/>
</dbReference>
<dbReference type="PROSITE" id="PS00758">
    <property type="entry name" value="ARGE_DAPE_CPG2_1"/>
    <property type="match status" value="1"/>
</dbReference>
<evidence type="ECO:0000259" key="11">
    <source>
        <dbReference type="Pfam" id="PF07687"/>
    </source>
</evidence>
<evidence type="ECO:0000256" key="1">
    <source>
        <dbReference type="ARBA" id="ARBA00004496"/>
    </source>
</evidence>
<comment type="subcellular location">
    <subcellularLocation>
        <location evidence="1">Cytoplasm</location>
    </subcellularLocation>
</comment>
<dbReference type="FunFam" id="1.10.150.900:FF:000001">
    <property type="entry name" value="Aminoacylase-1, putative"/>
    <property type="match status" value="1"/>
</dbReference>
<evidence type="ECO:0000256" key="4">
    <source>
        <dbReference type="ARBA" id="ARBA00022490"/>
    </source>
</evidence>
<evidence type="ECO:0000256" key="7">
    <source>
        <dbReference type="ARBA" id="ARBA00022833"/>
    </source>
</evidence>
<dbReference type="Gene3D" id="3.40.630.10">
    <property type="entry name" value="Zn peptidases"/>
    <property type="match status" value="1"/>
</dbReference>
<dbReference type="OrthoDB" id="3064516at2759"/>
<dbReference type="GO" id="GO:0006520">
    <property type="term" value="P:amino acid metabolic process"/>
    <property type="evidence" value="ECO:0007669"/>
    <property type="project" value="InterPro"/>
</dbReference>
<feature type="domain" description="Peptidase M20 dimerisation" evidence="11">
    <location>
        <begin position="191"/>
        <end position="306"/>
    </location>
</feature>
<feature type="binding site" evidence="10">
    <location>
        <position position="150"/>
    </location>
    <ligand>
        <name>Zn(2+)</name>
        <dbReference type="ChEBI" id="CHEBI:29105"/>
        <label>2</label>
    </ligand>
</feature>
<comment type="cofactor">
    <cofactor evidence="10">
        <name>Zn(2+)</name>
        <dbReference type="ChEBI" id="CHEBI:29105"/>
    </cofactor>
    <text evidence="10">Binds 2 Zn(2+) ions per subunit.</text>
</comment>
<evidence type="ECO:0000256" key="6">
    <source>
        <dbReference type="ARBA" id="ARBA00022801"/>
    </source>
</evidence>
<feature type="binding site" evidence="10">
    <location>
        <position position="76"/>
    </location>
    <ligand>
        <name>Zn(2+)</name>
        <dbReference type="ChEBI" id="CHEBI:29105"/>
        <label>1</label>
    </ligand>
</feature>
<feature type="active site" evidence="9">
    <location>
        <position position="78"/>
    </location>
</feature>
<dbReference type="InterPro" id="IPR036264">
    <property type="entry name" value="Bact_exopeptidase_dim_dom"/>
</dbReference>
<feature type="binding site" evidence="10">
    <location>
        <position position="114"/>
    </location>
    <ligand>
        <name>Zn(2+)</name>
        <dbReference type="ChEBI" id="CHEBI:29105"/>
        <label>1</label>
    </ligand>
</feature>
<dbReference type="GO" id="GO:0046872">
    <property type="term" value="F:metal ion binding"/>
    <property type="evidence" value="ECO:0007669"/>
    <property type="project" value="UniProtKB-KW"/>
</dbReference>
<dbReference type="EMBL" id="JANBPY010000705">
    <property type="protein sequence ID" value="KAJ1964389.1"/>
    <property type="molecule type" value="Genomic_DNA"/>
</dbReference>
<sequence>MATEFPASVRNFQRYLQIKTMQPNPDYVSCVEFLLAQGDELGLQGKVHTLVPGKPIVVLTWPGRNPDLPTVALNSHTDVVPVYEEFWDHDPFAATIVPDSGSGEHRIVARGAQDMKIVGMCYLEAIRELQRTGVTQLERTVHLLFVPDEETGSEDGMKKFVHHEAFHALRIGVFLDEGISNPEDAYKVFYAERAPWWVRYTAHGNTGHGSQFINHTAIPKLLNVVNTLLDFRAKEEQRLLHDVKEDGQSRLRLGDVTTVNLTMLNCGKQVNVVPECAEASFDIRVCPTVDLVQFEAWLHKLADTNDVQLDIIQSYKGKNLTPLENNPWWECIQAASKEAGIALDTDIFPAATDSRFVRPLGIPAFGISPLRNTPILLHDHNEYVTVRSYLEGIQFYQKVISALGSMK</sequence>
<feature type="binding site" evidence="10">
    <location>
        <position position="378"/>
    </location>
    <ligand>
        <name>Zn(2+)</name>
        <dbReference type="ChEBI" id="CHEBI:29105"/>
        <label>2</label>
    </ligand>
</feature>
<comment type="caution">
    <text evidence="12">The sequence shown here is derived from an EMBL/GenBank/DDBJ whole genome shotgun (WGS) entry which is preliminary data.</text>
</comment>
<accession>A0A9W8AQA9</accession>
<keyword evidence="6 12" id="KW-0378">Hydrolase</keyword>
<evidence type="ECO:0000313" key="12">
    <source>
        <dbReference type="EMBL" id="KAJ1964389.1"/>
    </source>
</evidence>
<dbReference type="SUPFAM" id="SSF53187">
    <property type="entry name" value="Zn-dependent exopeptidases"/>
    <property type="match status" value="1"/>
</dbReference>
<dbReference type="PIRSF" id="PIRSF036696">
    <property type="entry name" value="ACY-1"/>
    <property type="match status" value="1"/>
</dbReference>
<comment type="similarity">
    <text evidence="2">Belongs to the peptidase M20A family.</text>
</comment>
<evidence type="ECO:0000256" key="2">
    <source>
        <dbReference type="ARBA" id="ARBA00006247"/>
    </source>
</evidence>
<dbReference type="PANTHER" id="PTHR45892">
    <property type="entry name" value="AMINOACYLASE-1"/>
    <property type="match status" value="1"/>
</dbReference>
<dbReference type="Pfam" id="PF01546">
    <property type="entry name" value="Peptidase_M20"/>
    <property type="match status" value="1"/>
</dbReference>
<dbReference type="FunFam" id="3.40.630.10:FF:000019">
    <property type="entry name" value="Aminoacylase 1"/>
    <property type="match status" value="1"/>
</dbReference>
<evidence type="ECO:0000256" key="9">
    <source>
        <dbReference type="PIRSR" id="PIRSR036696-1"/>
    </source>
</evidence>
<dbReference type="GO" id="GO:0004046">
    <property type="term" value="F:aminoacylase activity"/>
    <property type="evidence" value="ECO:0007669"/>
    <property type="project" value="UniProtKB-EC"/>
</dbReference>
<dbReference type="InterPro" id="IPR002933">
    <property type="entry name" value="Peptidase_M20"/>
</dbReference>
<evidence type="ECO:0000256" key="5">
    <source>
        <dbReference type="ARBA" id="ARBA00022723"/>
    </source>
</evidence>
<dbReference type="GO" id="GO:0005737">
    <property type="term" value="C:cytoplasm"/>
    <property type="evidence" value="ECO:0007669"/>
    <property type="project" value="UniProtKB-SubCell"/>
</dbReference>
<evidence type="ECO:0000256" key="3">
    <source>
        <dbReference type="ARBA" id="ARBA00011913"/>
    </source>
</evidence>
<dbReference type="InterPro" id="IPR011650">
    <property type="entry name" value="Peptidase_M20_dimer"/>
</dbReference>
<reference evidence="12" key="1">
    <citation type="submission" date="2022-07" db="EMBL/GenBank/DDBJ databases">
        <title>Phylogenomic reconstructions and comparative analyses of Kickxellomycotina fungi.</title>
        <authorList>
            <person name="Reynolds N.K."/>
            <person name="Stajich J.E."/>
            <person name="Barry K."/>
            <person name="Grigoriev I.V."/>
            <person name="Crous P."/>
            <person name="Smith M.E."/>
        </authorList>
    </citation>
    <scope>NUCLEOTIDE SEQUENCE</scope>
    <source>
        <strain evidence="12">RSA 1196</strain>
    </source>
</reference>
<dbReference type="InterPro" id="IPR001261">
    <property type="entry name" value="ArgE/DapE_CS"/>
</dbReference>
<organism evidence="12 13">
    <name type="scientific">Dispira parvispora</name>
    <dbReference type="NCBI Taxonomy" id="1520584"/>
    <lineage>
        <taxon>Eukaryota</taxon>
        <taxon>Fungi</taxon>
        <taxon>Fungi incertae sedis</taxon>
        <taxon>Zoopagomycota</taxon>
        <taxon>Kickxellomycotina</taxon>
        <taxon>Dimargaritomycetes</taxon>
        <taxon>Dimargaritales</taxon>
        <taxon>Dimargaritaceae</taxon>
        <taxon>Dispira</taxon>
    </lineage>
</organism>
<keyword evidence="4" id="KW-0963">Cytoplasm</keyword>
<feature type="active site" description="Proton acceptor" evidence="9">
    <location>
        <position position="149"/>
    </location>
</feature>
<dbReference type="InterPro" id="IPR052083">
    <property type="entry name" value="Aminoacylase-1_M20A"/>
</dbReference>
<dbReference type="InterPro" id="IPR010159">
    <property type="entry name" value="N-acyl_aa_amidohydrolase"/>
</dbReference>
<dbReference type="Proteomes" id="UP001150925">
    <property type="component" value="Unassembled WGS sequence"/>
</dbReference>
<keyword evidence="13" id="KW-1185">Reference proteome</keyword>
<dbReference type="EC" id="3.5.1.14" evidence="3"/>
<keyword evidence="7 10" id="KW-0862">Zinc</keyword>
<evidence type="ECO:0000313" key="13">
    <source>
        <dbReference type="Proteomes" id="UP001150925"/>
    </source>
</evidence>
<protein>
    <recommendedName>
        <fullName evidence="3">N-acyl-aliphatic-L-amino acid amidohydrolase</fullName>
        <ecNumber evidence="3">3.5.1.14</ecNumber>
    </recommendedName>
    <alternativeName>
        <fullName evidence="8">N-acyl-L-amino-acid amidohydrolase</fullName>
    </alternativeName>
</protein>
<keyword evidence="5 10" id="KW-0479">Metal-binding</keyword>
<gene>
    <name evidence="12" type="primary">ACY1</name>
    <name evidence="12" type="ORF">IWQ62_002945</name>
</gene>
<dbReference type="Pfam" id="PF07687">
    <property type="entry name" value="M20_dimer"/>
    <property type="match status" value="1"/>
</dbReference>
<feature type="binding site" evidence="10">
    <location>
        <position position="114"/>
    </location>
    <ligand>
        <name>Zn(2+)</name>
        <dbReference type="ChEBI" id="CHEBI:29105"/>
        <label>2</label>
    </ligand>
</feature>
<feature type="binding site" evidence="10">
    <location>
        <position position="177"/>
    </location>
    <ligand>
        <name>Zn(2+)</name>
        <dbReference type="ChEBI" id="CHEBI:29105"/>
        <label>1</label>
    </ligand>
</feature>
<name>A0A9W8AQA9_9FUNG</name>
<dbReference type="SUPFAM" id="SSF55031">
    <property type="entry name" value="Bacterial exopeptidase dimerisation domain"/>
    <property type="match status" value="1"/>
</dbReference>
<proteinExistence type="inferred from homology"/>
<evidence type="ECO:0000256" key="10">
    <source>
        <dbReference type="PIRSR" id="PIRSR036696-2"/>
    </source>
</evidence>